<dbReference type="PANTHER" id="PTHR16305">
    <property type="entry name" value="TESTICULAR SOLUBLE ADENYLYL CYCLASE"/>
    <property type="match status" value="1"/>
</dbReference>
<protein>
    <recommendedName>
        <fullName evidence="3">Guanylate cyclase domain-containing protein</fullName>
    </recommendedName>
</protein>
<dbReference type="InterPro" id="IPR001054">
    <property type="entry name" value="A/G_cyclase"/>
</dbReference>
<dbReference type="InterPro" id="IPR029787">
    <property type="entry name" value="Nucleotide_cyclase"/>
</dbReference>
<dbReference type="SMART" id="SM00044">
    <property type="entry name" value="CYCc"/>
    <property type="match status" value="1"/>
</dbReference>
<keyword evidence="1" id="KW-0547">Nucleotide-binding</keyword>
<dbReference type="InterPro" id="IPR011990">
    <property type="entry name" value="TPR-like_helical_dom_sf"/>
</dbReference>
<dbReference type="GO" id="GO:0005524">
    <property type="term" value="F:ATP binding"/>
    <property type="evidence" value="ECO:0007669"/>
    <property type="project" value="UniProtKB-KW"/>
</dbReference>
<accession>A0A6F8XK13</accession>
<dbReference type="InterPro" id="IPR027417">
    <property type="entry name" value="P-loop_NTPase"/>
</dbReference>
<sequence>MVDEPAPHGTQRVCLKCDAVADPTHHFCGRCGAPLHSRCGSCLSIVAPEFTFCTSCGSPLTRELHSGSPSREERRTVNVLFADLKGFTSMAERLDPEDLRRLQMDYFNTAREVIRRYGGVVEKYIGDAVMAVFGVPVETEHDGYRAVLAGLDMQRALDGKPLAGRYPMRARVGIATGEALVDLAAARNGGEALLSGDVVATAARLQTHAPEGGVLVSAATHRATAGSIRYADEPLHLALAGKSRSVEAWLAQASVRRPPVIDDEGTPLVGRAAELDLLTAAVRRCVSERRAHLVSVVGVHGMGKSRLVRELYRRIHDDGDLLVRWRVGRCLPYGAGGTYDALAEIVKAEADVLDTDDPATTRERLTATLAEVLPSPEVDRLVGLLGPLAGLPGRAVRPGEIEAAWRDALLALARHIPTVLVIEDLHFADPAMLRFLADLVEAGGDVPLLVLCTYRPELLDEQPTWPSALPGMLTVSLARLRNAEVRALLSTLLTQQGLPTDHADRLTRLTAGNPMYAVEYVRMVGERGSALDAEGDLDVPDSVHGVIANRIDLLDNAERTVLNAAAVLGDRLWPGAIADMLALDTVGVAGVLHRLQRRDLLVAGPVSTVAGEAELAFQHQLVRDVAYRRLPRATRAALHRRSATWLERVSIDGRNDLATAVARHRIQALDLTLSLGEDTAADTEAARTALLAAAEAAFTVYAVESALGYTEGALNAWPAEHEPDARRGAELLHHRLQFLDDADRFYRDGVKEVARLADRMREAGDRAGEARAETLLGQAEFMRAERDKAREHLDHAIALFHDLPDDAAKAEAYAELARLHLLEFQTGPALPAARAARDLAHRLGLADAEVHALVTEHATQYVAGDLAALDDLADVIETCRAQGLPTLRRALHNLATFRQEEGDLSGATELERESRGVHGGQLSLVLSHSEEAELAYFNGDWVALLRAADEYLDHEDEGAGTTDWDLQLRGRRAWIGALCGRPDGEDIARSLDVAHRSGFVRLRYNAYAHGALAHALSGNVDGAATLLADLAALWREVPTALTLEWLSAAAHATVLTPAAVPAMAEVVRTSLRRTRWVVAAEALVAGDPAAAVTLYDEIGCASDAALAAAWAARGSADGIRDVDAHLDRVHTFATRNQANALITLTR</sequence>
<dbReference type="PROSITE" id="PS50125">
    <property type="entry name" value="GUANYLATE_CYCLASE_2"/>
    <property type="match status" value="1"/>
</dbReference>
<dbReference type="KEGG" id="pfla:Pflav_005530"/>
<dbReference type="GO" id="GO:0035556">
    <property type="term" value="P:intracellular signal transduction"/>
    <property type="evidence" value="ECO:0007669"/>
    <property type="project" value="InterPro"/>
</dbReference>
<dbReference type="EMBL" id="AP022870">
    <property type="protein sequence ID" value="BCB74143.1"/>
    <property type="molecule type" value="Genomic_DNA"/>
</dbReference>
<dbReference type="AlphaFoldDB" id="A0A6F8XK13"/>
<dbReference type="Pfam" id="PF12773">
    <property type="entry name" value="DZR"/>
    <property type="match status" value="1"/>
</dbReference>
<dbReference type="GO" id="GO:0009190">
    <property type="term" value="P:cyclic nucleotide biosynthetic process"/>
    <property type="evidence" value="ECO:0007669"/>
    <property type="project" value="InterPro"/>
</dbReference>
<gene>
    <name evidence="4" type="ORF">Pflav_005530</name>
</gene>
<dbReference type="PANTHER" id="PTHR16305:SF28">
    <property type="entry name" value="GUANYLATE CYCLASE DOMAIN-CONTAINING PROTEIN"/>
    <property type="match status" value="1"/>
</dbReference>
<dbReference type="Gene3D" id="3.40.50.300">
    <property type="entry name" value="P-loop containing nucleotide triphosphate hydrolases"/>
    <property type="match status" value="1"/>
</dbReference>
<evidence type="ECO:0000313" key="5">
    <source>
        <dbReference type="Proteomes" id="UP000502508"/>
    </source>
</evidence>
<organism evidence="4 5">
    <name type="scientific">Phytohabitans flavus</name>
    <dbReference type="NCBI Taxonomy" id="1076124"/>
    <lineage>
        <taxon>Bacteria</taxon>
        <taxon>Bacillati</taxon>
        <taxon>Actinomycetota</taxon>
        <taxon>Actinomycetes</taxon>
        <taxon>Micromonosporales</taxon>
        <taxon>Micromonosporaceae</taxon>
    </lineage>
</organism>
<dbReference type="Gene3D" id="3.30.70.1230">
    <property type="entry name" value="Nucleotide cyclase"/>
    <property type="match status" value="1"/>
</dbReference>
<evidence type="ECO:0000313" key="4">
    <source>
        <dbReference type="EMBL" id="BCB74143.1"/>
    </source>
</evidence>
<dbReference type="Proteomes" id="UP000502508">
    <property type="component" value="Chromosome"/>
</dbReference>
<dbReference type="InterPro" id="IPR041664">
    <property type="entry name" value="AAA_16"/>
</dbReference>
<dbReference type="SUPFAM" id="SSF55073">
    <property type="entry name" value="Nucleotide cyclase"/>
    <property type="match status" value="1"/>
</dbReference>
<dbReference type="Gene3D" id="1.25.40.10">
    <property type="entry name" value="Tetratricopeptide repeat domain"/>
    <property type="match status" value="1"/>
</dbReference>
<dbReference type="CDD" id="cd07302">
    <property type="entry name" value="CHD"/>
    <property type="match status" value="1"/>
</dbReference>
<keyword evidence="5" id="KW-1185">Reference proteome</keyword>
<evidence type="ECO:0000256" key="2">
    <source>
        <dbReference type="ARBA" id="ARBA00022840"/>
    </source>
</evidence>
<evidence type="ECO:0000259" key="3">
    <source>
        <dbReference type="PROSITE" id="PS50125"/>
    </source>
</evidence>
<dbReference type="Pfam" id="PF13191">
    <property type="entry name" value="AAA_16"/>
    <property type="match status" value="1"/>
</dbReference>
<dbReference type="SUPFAM" id="SSF52540">
    <property type="entry name" value="P-loop containing nucleoside triphosphate hydrolases"/>
    <property type="match status" value="1"/>
</dbReference>
<dbReference type="GO" id="GO:0004016">
    <property type="term" value="F:adenylate cyclase activity"/>
    <property type="evidence" value="ECO:0007669"/>
    <property type="project" value="TreeGrafter"/>
</dbReference>
<reference evidence="4 5" key="2">
    <citation type="submission" date="2020-03" db="EMBL/GenBank/DDBJ databases">
        <authorList>
            <person name="Ichikawa N."/>
            <person name="Kimura A."/>
            <person name="Kitahashi Y."/>
            <person name="Uohara A."/>
        </authorList>
    </citation>
    <scope>NUCLEOTIDE SEQUENCE [LARGE SCALE GENOMIC DNA]</scope>
    <source>
        <strain evidence="4 5">NBRC 107702</strain>
    </source>
</reference>
<feature type="domain" description="Guanylate cyclase" evidence="3">
    <location>
        <begin position="78"/>
        <end position="206"/>
    </location>
</feature>
<dbReference type="Pfam" id="PF00211">
    <property type="entry name" value="Guanylate_cyc"/>
    <property type="match status" value="1"/>
</dbReference>
<name>A0A6F8XK13_9ACTN</name>
<reference evidence="4 5" key="1">
    <citation type="submission" date="2020-03" db="EMBL/GenBank/DDBJ databases">
        <title>Whole genome shotgun sequence of Phytohabitans flavus NBRC 107702.</title>
        <authorList>
            <person name="Komaki H."/>
            <person name="Tamura T."/>
        </authorList>
    </citation>
    <scope>NUCLEOTIDE SEQUENCE [LARGE SCALE GENOMIC DNA]</scope>
    <source>
        <strain evidence="4 5">NBRC 107702</strain>
    </source>
</reference>
<dbReference type="GO" id="GO:0005737">
    <property type="term" value="C:cytoplasm"/>
    <property type="evidence" value="ECO:0007669"/>
    <property type="project" value="TreeGrafter"/>
</dbReference>
<dbReference type="RefSeq" id="WP_173033441.1">
    <property type="nucleotide sequence ID" value="NZ_AP022870.1"/>
</dbReference>
<proteinExistence type="predicted"/>
<keyword evidence="2" id="KW-0067">ATP-binding</keyword>
<evidence type="ECO:0000256" key="1">
    <source>
        <dbReference type="ARBA" id="ARBA00022741"/>
    </source>
</evidence>
<dbReference type="InterPro" id="IPR025874">
    <property type="entry name" value="DZR"/>
</dbReference>